<sequence>MIGNPPYVRQELIPAALLAEYRRRYSTLYDRADLYIPFIERSLTSLAPAGCLASSAPIIAGWTGAARELRSWIYGGGKALPGQLSRC</sequence>
<reference evidence="2" key="1">
    <citation type="submission" date="2013-08" db="EMBL/GenBank/DDBJ databases">
        <authorList>
            <person name="Mendez C."/>
            <person name="Richter M."/>
            <person name="Ferrer M."/>
            <person name="Sanchez J."/>
        </authorList>
    </citation>
    <scope>NUCLEOTIDE SEQUENCE</scope>
</reference>
<comment type="caution">
    <text evidence="2">The sequence shown here is derived from an EMBL/GenBank/DDBJ whole genome shotgun (WGS) entry which is preliminary data.</text>
</comment>
<proteinExistence type="predicted"/>
<evidence type="ECO:0000313" key="2">
    <source>
        <dbReference type="EMBL" id="EQD43311.1"/>
    </source>
</evidence>
<protein>
    <recommendedName>
        <fullName evidence="1">Type II methyltransferase M.TaqI-like domain-containing protein</fullName>
    </recommendedName>
</protein>
<dbReference type="SUPFAM" id="SSF53335">
    <property type="entry name" value="S-adenosyl-L-methionine-dependent methyltransferases"/>
    <property type="match status" value="1"/>
</dbReference>
<reference evidence="2" key="2">
    <citation type="journal article" date="2014" name="ISME J.">
        <title>Microbial stratification in low pH oxic and suboxic macroscopic growths along an acid mine drainage.</title>
        <authorList>
            <person name="Mendez-Garcia C."/>
            <person name="Mesa V."/>
            <person name="Sprenger R.R."/>
            <person name="Richter M."/>
            <person name="Diez M.S."/>
            <person name="Solano J."/>
            <person name="Bargiela R."/>
            <person name="Golyshina O.V."/>
            <person name="Manteca A."/>
            <person name="Ramos J.L."/>
            <person name="Gallego J.R."/>
            <person name="Llorente I."/>
            <person name="Martins Dos Santos V.A."/>
            <person name="Jensen O.N."/>
            <person name="Pelaez A.I."/>
            <person name="Sanchez J."/>
            <person name="Ferrer M."/>
        </authorList>
    </citation>
    <scope>NUCLEOTIDE SEQUENCE</scope>
</reference>
<evidence type="ECO:0000259" key="1">
    <source>
        <dbReference type="Pfam" id="PF07669"/>
    </source>
</evidence>
<name>T0Z5J5_9ZZZZ</name>
<dbReference type="Pfam" id="PF07669">
    <property type="entry name" value="Eco57I"/>
    <property type="match status" value="1"/>
</dbReference>
<dbReference type="InterPro" id="IPR011639">
    <property type="entry name" value="MethylTrfase_TaqI-like_dom"/>
</dbReference>
<gene>
    <name evidence="2" type="ORF">B2A_09945</name>
</gene>
<dbReference type="GO" id="GO:0006304">
    <property type="term" value="P:DNA modification"/>
    <property type="evidence" value="ECO:0007669"/>
    <property type="project" value="InterPro"/>
</dbReference>
<accession>T0Z5J5</accession>
<dbReference type="InterPro" id="IPR029063">
    <property type="entry name" value="SAM-dependent_MTases_sf"/>
</dbReference>
<organism evidence="2">
    <name type="scientific">mine drainage metagenome</name>
    <dbReference type="NCBI Taxonomy" id="410659"/>
    <lineage>
        <taxon>unclassified sequences</taxon>
        <taxon>metagenomes</taxon>
        <taxon>ecological metagenomes</taxon>
    </lineage>
</organism>
<feature type="domain" description="Type II methyltransferase M.TaqI-like" evidence="1">
    <location>
        <begin position="2"/>
        <end position="72"/>
    </location>
</feature>
<dbReference type="EMBL" id="AUZZ01007183">
    <property type="protein sequence ID" value="EQD43311.1"/>
    <property type="molecule type" value="Genomic_DNA"/>
</dbReference>
<dbReference type="AlphaFoldDB" id="T0Z5J5"/>
<dbReference type="Gene3D" id="3.40.50.150">
    <property type="entry name" value="Vaccinia Virus protein VP39"/>
    <property type="match status" value="1"/>
</dbReference>